<evidence type="ECO:0000256" key="3">
    <source>
        <dbReference type="ARBA" id="ARBA00022840"/>
    </source>
</evidence>
<keyword evidence="2 6" id="KW-0378">Hydrolase</keyword>
<keyword evidence="1" id="KW-0547">Nucleotide-binding</keyword>
<dbReference type="Gene3D" id="2.40.100.10">
    <property type="entry name" value="Cyclophilin-like"/>
    <property type="match status" value="1"/>
</dbReference>
<evidence type="ECO:0000256" key="4">
    <source>
        <dbReference type="SAM" id="MobiDB-lite"/>
    </source>
</evidence>
<feature type="region of interest" description="Disordered" evidence="4">
    <location>
        <begin position="221"/>
        <end position="251"/>
    </location>
</feature>
<dbReference type="GO" id="GO:0005524">
    <property type="term" value="F:ATP binding"/>
    <property type="evidence" value="ECO:0007669"/>
    <property type="project" value="UniProtKB-KW"/>
</dbReference>
<organism evidence="6 7">
    <name type="scientific">Mycolicibacterium gilvum</name>
    <dbReference type="NCBI Taxonomy" id="1804"/>
    <lineage>
        <taxon>Bacteria</taxon>
        <taxon>Bacillati</taxon>
        <taxon>Actinomycetota</taxon>
        <taxon>Actinomycetes</taxon>
        <taxon>Mycobacteriales</taxon>
        <taxon>Mycobacteriaceae</taxon>
        <taxon>Mycolicibacterium</taxon>
    </lineage>
</organism>
<evidence type="ECO:0000256" key="2">
    <source>
        <dbReference type="ARBA" id="ARBA00022801"/>
    </source>
</evidence>
<dbReference type="Pfam" id="PF02682">
    <property type="entry name" value="CT_C_D"/>
    <property type="match status" value="1"/>
</dbReference>
<evidence type="ECO:0000313" key="7">
    <source>
        <dbReference type="Proteomes" id="UP000254291"/>
    </source>
</evidence>
<evidence type="ECO:0000256" key="1">
    <source>
        <dbReference type="ARBA" id="ARBA00022741"/>
    </source>
</evidence>
<dbReference type="Proteomes" id="UP000254291">
    <property type="component" value="Unassembled WGS sequence"/>
</dbReference>
<protein>
    <submittedName>
        <fullName evidence="6">Allophanate hydrolase subunit 1</fullName>
    </submittedName>
</protein>
<name>A0A378SG30_9MYCO</name>
<gene>
    <name evidence="6" type="primary">kipI</name>
    <name evidence="6" type="ORF">NCTC10742_00289</name>
</gene>
<feature type="domain" description="Carboxyltransferase" evidence="5">
    <location>
        <begin position="17"/>
        <end position="211"/>
    </location>
</feature>
<dbReference type="Gene3D" id="3.30.1360.40">
    <property type="match status" value="1"/>
</dbReference>
<evidence type="ECO:0000313" key="6">
    <source>
        <dbReference type="EMBL" id="STZ41088.1"/>
    </source>
</evidence>
<dbReference type="PANTHER" id="PTHR34698">
    <property type="entry name" value="5-OXOPROLINASE SUBUNIT B"/>
    <property type="match status" value="1"/>
</dbReference>
<dbReference type="InterPro" id="IPR029000">
    <property type="entry name" value="Cyclophilin-like_dom_sf"/>
</dbReference>
<dbReference type="InterPro" id="IPR003833">
    <property type="entry name" value="CT_C_D"/>
</dbReference>
<dbReference type="RefSeq" id="WP_115326300.1">
    <property type="nucleotide sequence ID" value="NZ_JACKST010000070.1"/>
</dbReference>
<feature type="compositionally biased region" description="Basic and acidic residues" evidence="4">
    <location>
        <begin position="242"/>
        <end position="251"/>
    </location>
</feature>
<dbReference type="SMART" id="SM00796">
    <property type="entry name" value="AHS1"/>
    <property type="match status" value="1"/>
</dbReference>
<dbReference type="InterPro" id="IPR010016">
    <property type="entry name" value="PxpB"/>
</dbReference>
<sequence>MSVTADAIDTVRTGGVRRILDYGDRALLLEFDSSAEVLAWIEVVRGADLPGAVDIVPAARTILVKLAGSRYLAPTRQRLAGLQMTDEAAADAVAPATADVVIDVVYDGEDLDEVARLTGLSVDEVVAAHTGQMWRVGFSGFAPGFAYLVGGDERLAVPRRAEPRTRVPVGSVGLAGEFSGIYPRESPGGWQLIGRTSAVLWDIDRENPALLPPGTWVQFQTAHARSETGTADARSDSGTADARSDSTELKP</sequence>
<dbReference type="SUPFAM" id="SSF50891">
    <property type="entry name" value="Cyclophilin-like"/>
    <property type="match status" value="1"/>
</dbReference>
<reference evidence="6 7" key="1">
    <citation type="submission" date="2018-06" db="EMBL/GenBank/DDBJ databases">
        <authorList>
            <consortium name="Pathogen Informatics"/>
            <person name="Doyle S."/>
        </authorList>
    </citation>
    <scope>NUCLEOTIDE SEQUENCE [LARGE SCALE GENOMIC DNA]</scope>
    <source>
        <strain evidence="6 7">NCTC10742</strain>
    </source>
</reference>
<evidence type="ECO:0000259" key="5">
    <source>
        <dbReference type="SMART" id="SM00796"/>
    </source>
</evidence>
<accession>A0A378SG30</accession>
<proteinExistence type="predicted"/>
<dbReference type="GO" id="GO:0016787">
    <property type="term" value="F:hydrolase activity"/>
    <property type="evidence" value="ECO:0007669"/>
    <property type="project" value="UniProtKB-KW"/>
</dbReference>
<dbReference type="SUPFAM" id="SSF160467">
    <property type="entry name" value="PH0987 N-terminal domain-like"/>
    <property type="match status" value="1"/>
</dbReference>
<keyword evidence="3" id="KW-0067">ATP-binding</keyword>
<dbReference type="PANTHER" id="PTHR34698:SF2">
    <property type="entry name" value="5-OXOPROLINASE SUBUNIT B"/>
    <property type="match status" value="1"/>
</dbReference>
<dbReference type="EMBL" id="UGQM01000001">
    <property type="protein sequence ID" value="STZ41088.1"/>
    <property type="molecule type" value="Genomic_DNA"/>
</dbReference>
<dbReference type="AlphaFoldDB" id="A0A378SG30"/>